<evidence type="ECO:0008006" key="4">
    <source>
        <dbReference type="Google" id="ProtNLM"/>
    </source>
</evidence>
<name>A0A2S9EUS5_9PSED</name>
<proteinExistence type="predicted"/>
<comment type="caution">
    <text evidence="2">The sequence shown here is derived from an EMBL/GenBank/DDBJ whole genome shotgun (WGS) entry which is preliminary data.</text>
</comment>
<sequence>MSTSLYCTQVAQHQRTIARLQGEKVKKVNAAANSGRKSAGASAAASKTSSASTMKSTLRDAMRYDSEQTKALSDVSQLEEKIFVAQKLLAQSEQRLTDALKRDQRRTDAAQEQRLRQINDGLSRHEELHDKTAREIEKLKALPEKITVVFFAADPGSDHSNRLRLDEEAGLIGEKIRASEHRNVLEFHTRWAVRPMDVFQAMNELKPTIVHFSGHGTTADTLVLQDDQGNPKHVSLEGIVSAMAIGSESLKLVFFNTYHSFIQAEACIRHVPAAIGMNRDVGDVPARFFAAQFYSAIGFGHSIHRAFHQAKALVAMEFPGEEAMPEVYEQGDESLILVRPPEA</sequence>
<feature type="compositionally biased region" description="Low complexity" evidence="1">
    <location>
        <begin position="29"/>
        <end position="53"/>
    </location>
</feature>
<evidence type="ECO:0000313" key="3">
    <source>
        <dbReference type="Proteomes" id="UP000238045"/>
    </source>
</evidence>
<gene>
    <name evidence="2" type="ORF">CQZ99_10115</name>
</gene>
<accession>A0A2S9EUS5</accession>
<keyword evidence="3" id="KW-1185">Reference proteome</keyword>
<dbReference type="AlphaFoldDB" id="A0A2S9EUS5"/>
<protein>
    <recommendedName>
        <fullName evidence="4">CHAT domain-containing protein</fullName>
    </recommendedName>
</protein>
<reference evidence="2 3" key="1">
    <citation type="submission" date="2017-09" db="EMBL/GenBank/DDBJ databases">
        <title>Genomic, metabolic, and phenotypic characteristics of bacterial isolates from the natural microbiome of the model nematode Caenorhabditis elegans.</title>
        <authorList>
            <person name="Zimmermann J."/>
            <person name="Obeng N."/>
            <person name="Yang W."/>
            <person name="Obeng O."/>
            <person name="Kissoyan K."/>
            <person name="Pees B."/>
            <person name="Dirksen P."/>
            <person name="Hoppner M."/>
            <person name="Franke A."/>
            <person name="Rosenstiel P."/>
            <person name="Leippe M."/>
            <person name="Dierking K."/>
            <person name="Kaleta C."/>
            <person name="Schulenburg H."/>
        </authorList>
    </citation>
    <scope>NUCLEOTIDE SEQUENCE [LARGE SCALE GENOMIC DNA]</scope>
    <source>
        <strain evidence="2 3">MYb117</strain>
    </source>
</reference>
<dbReference type="EMBL" id="PCQL01000008">
    <property type="protein sequence ID" value="PRC19691.1"/>
    <property type="molecule type" value="Genomic_DNA"/>
</dbReference>
<evidence type="ECO:0000313" key="2">
    <source>
        <dbReference type="EMBL" id="PRC19691.1"/>
    </source>
</evidence>
<organism evidence="2 3">
    <name type="scientific">Pseudomonas poae</name>
    <dbReference type="NCBI Taxonomy" id="200451"/>
    <lineage>
        <taxon>Bacteria</taxon>
        <taxon>Pseudomonadati</taxon>
        <taxon>Pseudomonadota</taxon>
        <taxon>Gammaproteobacteria</taxon>
        <taxon>Pseudomonadales</taxon>
        <taxon>Pseudomonadaceae</taxon>
        <taxon>Pseudomonas</taxon>
    </lineage>
</organism>
<dbReference type="RefSeq" id="WP_105696559.1">
    <property type="nucleotide sequence ID" value="NZ_CP159260.1"/>
</dbReference>
<dbReference type="Proteomes" id="UP000238045">
    <property type="component" value="Unassembled WGS sequence"/>
</dbReference>
<feature type="region of interest" description="Disordered" evidence="1">
    <location>
        <begin position="29"/>
        <end position="54"/>
    </location>
</feature>
<evidence type="ECO:0000256" key="1">
    <source>
        <dbReference type="SAM" id="MobiDB-lite"/>
    </source>
</evidence>